<sequence>MRASLWPMRDFMAVSLLRDWNHMHSHDLGFILYDVPEGQILVDGVNIKALHLEDLRLFFFRILLYSRYQCPVQDFSSLSSTERILMSHVHSS</sequence>
<evidence type="ECO:0000313" key="2">
    <source>
        <dbReference type="Proteomes" id="UP000054549"/>
    </source>
</evidence>
<evidence type="ECO:0000313" key="1">
    <source>
        <dbReference type="EMBL" id="KIL60057.1"/>
    </source>
</evidence>
<dbReference type="EMBL" id="KN818305">
    <property type="protein sequence ID" value="KIL60057.1"/>
    <property type="molecule type" value="Genomic_DNA"/>
</dbReference>
<dbReference type="InParanoid" id="A0A0C2WF90"/>
<keyword evidence="2" id="KW-1185">Reference proteome</keyword>
<dbReference type="HOGENOM" id="CLU_2412795_0_0_1"/>
<proteinExistence type="predicted"/>
<reference evidence="1 2" key="1">
    <citation type="submission" date="2014-04" db="EMBL/GenBank/DDBJ databases">
        <title>Evolutionary Origins and Diversification of the Mycorrhizal Mutualists.</title>
        <authorList>
            <consortium name="DOE Joint Genome Institute"/>
            <consortium name="Mycorrhizal Genomics Consortium"/>
            <person name="Kohler A."/>
            <person name="Kuo A."/>
            <person name="Nagy L.G."/>
            <person name="Floudas D."/>
            <person name="Copeland A."/>
            <person name="Barry K.W."/>
            <person name="Cichocki N."/>
            <person name="Veneault-Fourrey C."/>
            <person name="LaButti K."/>
            <person name="Lindquist E.A."/>
            <person name="Lipzen A."/>
            <person name="Lundell T."/>
            <person name="Morin E."/>
            <person name="Murat C."/>
            <person name="Riley R."/>
            <person name="Ohm R."/>
            <person name="Sun H."/>
            <person name="Tunlid A."/>
            <person name="Henrissat B."/>
            <person name="Grigoriev I.V."/>
            <person name="Hibbett D.S."/>
            <person name="Martin F."/>
        </authorList>
    </citation>
    <scope>NUCLEOTIDE SEQUENCE [LARGE SCALE GENOMIC DNA]</scope>
    <source>
        <strain evidence="1 2">Koide BX008</strain>
    </source>
</reference>
<dbReference type="AlphaFoldDB" id="A0A0C2WF90"/>
<name>A0A0C2WF90_AMAMK</name>
<protein>
    <submittedName>
        <fullName evidence="1">Uncharacterized protein</fullName>
    </submittedName>
</protein>
<gene>
    <name evidence="1" type="ORF">M378DRAFT_957682</name>
</gene>
<accession>A0A0C2WF90</accession>
<dbReference type="Proteomes" id="UP000054549">
    <property type="component" value="Unassembled WGS sequence"/>
</dbReference>
<organism evidence="1 2">
    <name type="scientific">Amanita muscaria (strain Koide BX008)</name>
    <dbReference type="NCBI Taxonomy" id="946122"/>
    <lineage>
        <taxon>Eukaryota</taxon>
        <taxon>Fungi</taxon>
        <taxon>Dikarya</taxon>
        <taxon>Basidiomycota</taxon>
        <taxon>Agaricomycotina</taxon>
        <taxon>Agaricomycetes</taxon>
        <taxon>Agaricomycetidae</taxon>
        <taxon>Agaricales</taxon>
        <taxon>Pluteineae</taxon>
        <taxon>Amanitaceae</taxon>
        <taxon>Amanita</taxon>
    </lineage>
</organism>